<feature type="signal peptide" evidence="6">
    <location>
        <begin position="1"/>
        <end position="20"/>
    </location>
</feature>
<organism evidence="9 10">
    <name type="scientific">Candidatus Cryptobacteroides excrementipullorum</name>
    <dbReference type="NCBI Taxonomy" id="2840761"/>
    <lineage>
        <taxon>Bacteria</taxon>
        <taxon>Pseudomonadati</taxon>
        <taxon>Bacteroidota</taxon>
        <taxon>Bacteroidia</taxon>
        <taxon>Bacteroidales</taxon>
        <taxon>Candidatus Cryptobacteroides</taxon>
    </lineage>
</organism>
<gene>
    <name evidence="9" type="ORF">IAB80_03250</name>
</gene>
<evidence type="ECO:0000256" key="3">
    <source>
        <dbReference type="ARBA" id="ARBA00012663"/>
    </source>
</evidence>
<proteinExistence type="inferred from homology"/>
<dbReference type="GO" id="GO:0005975">
    <property type="term" value="P:carbohydrate metabolic process"/>
    <property type="evidence" value="ECO:0007669"/>
    <property type="project" value="InterPro"/>
</dbReference>
<evidence type="ECO:0000259" key="7">
    <source>
        <dbReference type="Pfam" id="PF00728"/>
    </source>
</evidence>
<comment type="similarity">
    <text evidence="2">Belongs to the glycosyl hydrolase 20 family.</text>
</comment>
<dbReference type="InterPro" id="IPR015882">
    <property type="entry name" value="HEX_bac_N"/>
</dbReference>
<dbReference type="PANTHER" id="PTHR22600">
    <property type="entry name" value="BETA-HEXOSAMINIDASE"/>
    <property type="match status" value="1"/>
</dbReference>
<dbReference type="Gene3D" id="3.20.20.80">
    <property type="entry name" value="Glycosidases"/>
    <property type="match status" value="1"/>
</dbReference>
<evidence type="ECO:0000256" key="5">
    <source>
        <dbReference type="ARBA" id="ARBA00023295"/>
    </source>
</evidence>
<keyword evidence="6" id="KW-0732">Signal</keyword>
<dbReference type="GO" id="GO:0030203">
    <property type="term" value="P:glycosaminoglycan metabolic process"/>
    <property type="evidence" value="ECO:0007669"/>
    <property type="project" value="TreeGrafter"/>
</dbReference>
<dbReference type="SUPFAM" id="SSF55545">
    <property type="entry name" value="beta-N-acetylhexosaminidase-like domain"/>
    <property type="match status" value="1"/>
</dbReference>
<dbReference type="EMBL" id="JADILZ010000028">
    <property type="protein sequence ID" value="MBO8477898.1"/>
    <property type="molecule type" value="Genomic_DNA"/>
</dbReference>
<evidence type="ECO:0000313" key="9">
    <source>
        <dbReference type="EMBL" id="MBO8477898.1"/>
    </source>
</evidence>
<dbReference type="Proteomes" id="UP000823771">
    <property type="component" value="Unassembled WGS sequence"/>
</dbReference>
<dbReference type="EC" id="3.2.1.52" evidence="3"/>
<dbReference type="PANTHER" id="PTHR22600:SF57">
    <property type="entry name" value="BETA-N-ACETYLHEXOSAMINIDASE"/>
    <property type="match status" value="1"/>
</dbReference>
<reference evidence="9" key="2">
    <citation type="journal article" date="2021" name="PeerJ">
        <title>Extensive microbial diversity within the chicken gut microbiome revealed by metagenomics and culture.</title>
        <authorList>
            <person name="Gilroy R."/>
            <person name="Ravi A."/>
            <person name="Getino M."/>
            <person name="Pursley I."/>
            <person name="Horton D.L."/>
            <person name="Alikhan N.F."/>
            <person name="Baker D."/>
            <person name="Gharbi K."/>
            <person name="Hall N."/>
            <person name="Watson M."/>
            <person name="Adriaenssens E.M."/>
            <person name="Foster-Nyarko E."/>
            <person name="Jarju S."/>
            <person name="Secka A."/>
            <person name="Antonio M."/>
            <person name="Oren A."/>
            <person name="Chaudhuri R.R."/>
            <person name="La Ragione R."/>
            <person name="Hildebrand F."/>
            <person name="Pallen M.J."/>
        </authorList>
    </citation>
    <scope>NUCLEOTIDE SEQUENCE</scope>
    <source>
        <strain evidence="9">2478</strain>
    </source>
</reference>
<dbReference type="InterPro" id="IPR025705">
    <property type="entry name" value="Beta_hexosaminidase_sua/sub"/>
</dbReference>
<dbReference type="SUPFAM" id="SSF51445">
    <property type="entry name" value="(Trans)glycosidases"/>
    <property type="match status" value="1"/>
</dbReference>
<dbReference type="InterPro" id="IPR015883">
    <property type="entry name" value="Glyco_hydro_20_cat"/>
</dbReference>
<evidence type="ECO:0000256" key="4">
    <source>
        <dbReference type="ARBA" id="ARBA00022801"/>
    </source>
</evidence>
<dbReference type="AlphaFoldDB" id="A0A9D9IUV5"/>
<dbReference type="Pfam" id="PF02838">
    <property type="entry name" value="Glyco_hydro_20b"/>
    <property type="match status" value="1"/>
</dbReference>
<dbReference type="GO" id="GO:0004563">
    <property type="term" value="F:beta-N-acetylhexosaminidase activity"/>
    <property type="evidence" value="ECO:0007669"/>
    <property type="project" value="UniProtKB-EC"/>
</dbReference>
<comment type="caution">
    <text evidence="9">The sequence shown here is derived from an EMBL/GenBank/DDBJ whole genome shotgun (WGS) entry which is preliminary data.</text>
</comment>
<evidence type="ECO:0000256" key="6">
    <source>
        <dbReference type="SAM" id="SignalP"/>
    </source>
</evidence>
<reference evidence="9" key="1">
    <citation type="submission" date="2020-10" db="EMBL/GenBank/DDBJ databases">
        <authorList>
            <person name="Gilroy R."/>
        </authorList>
    </citation>
    <scope>NUCLEOTIDE SEQUENCE</scope>
    <source>
        <strain evidence="9">2478</strain>
    </source>
</reference>
<evidence type="ECO:0000256" key="1">
    <source>
        <dbReference type="ARBA" id="ARBA00001231"/>
    </source>
</evidence>
<sequence>MILKFAMALVLAAAVLPVWAQMLIPSPKEMHVLKDRKVEIETVDARVVPGIDLPSEGYTLEIRGRKAVIRAKDDRGLVWAKSTLAQLEDVHGLVPSVSITDYPAFPVRAFMYDAGRNFVPVEMIKEWLDLMSFYKINAFHWHLTDYPAWRIECKVYPQLNDPRFQRKGRDEGKFYTYDEIRDVIAYAKERGIMVIPEIDMPGHSQYFTDTFGFGMASPDGMQVLEKCLKEFFTEISAEDCPYMHIGSDEVSVSDPEEFMQFCESLAREHGRTPVAWSPGLPAAPETVHQIWFTSVGEEIAKNGFSCPYLDSYMGYMNHIHPVLNTMKFFFHQPCGLEKTDGYALGGDLALFPDVRVDDNSRISLHNGIVNGLPAFSESFWCGGKRLPLSDENLVPEPGSEWYDKLADFETRLAYHRDNFLYDYDMKWVSNASIPWRVTLPQARGTAPDEMEWTEAWGGVIDFQSICRKNGVELLPTMDAWMTTGIYAARDTVITAWVGFEAPDRADRMSDGIGYQGYWEAQGRLFSGDTEIFPPKPWNEPGKHRYHEHTWHNRVPEETPYTDEQFCWMREPASIPLKAGWNEIRLYCPRVFPNTNNWIVTFIPVTVDDKGHVSEADGILFR</sequence>
<evidence type="ECO:0000259" key="8">
    <source>
        <dbReference type="Pfam" id="PF02838"/>
    </source>
</evidence>
<dbReference type="Gene3D" id="3.30.379.10">
    <property type="entry name" value="Chitobiase/beta-hexosaminidase domain 2-like"/>
    <property type="match status" value="1"/>
</dbReference>
<keyword evidence="5" id="KW-0326">Glycosidase</keyword>
<feature type="domain" description="Beta-hexosaminidase bacterial type N-terminal" evidence="8">
    <location>
        <begin position="48"/>
        <end position="102"/>
    </location>
</feature>
<keyword evidence="4" id="KW-0378">Hydrolase</keyword>
<protein>
    <recommendedName>
        <fullName evidence="3">beta-N-acetylhexosaminidase</fullName>
        <ecNumber evidence="3">3.2.1.52</ecNumber>
    </recommendedName>
</protein>
<feature type="domain" description="Glycoside hydrolase family 20 catalytic" evidence="7">
    <location>
        <begin position="105"/>
        <end position="206"/>
    </location>
</feature>
<accession>A0A9D9IUV5</accession>
<comment type="catalytic activity">
    <reaction evidence="1">
        <text>Hydrolysis of terminal non-reducing N-acetyl-D-hexosamine residues in N-acetyl-beta-D-hexosaminides.</text>
        <dbReference type="EC" id="3.2.1.52"/>
    </reaction>
</comment>
<feature type="chain" id="PRO_5039094895" description="beta-N-acetylhexosaminidase" evidence="6">
    <location>
        <begin position="21"/>
        <end position="621"/>
    </location>
</feature>
<name>A0A9D9IUV5_9BACT</name>
<dbReference type="InterPro" id="IPR017853">
    <property type="entry name" value="GH"/>
</dbReference>
<dbReference type="GO" id="GO:0016020">
    <property type="term" value="C:membrane"/>
    <property type="evidence" value="ECO:0007669"/>
    <property type="project" value="TreeGrafter"/>
</dbReference>
<dbReference type="InterPro" id="IPR029018">
    <property type="entry name" value="Hex-like_dom2"/>
</dbReference>
<evidence type="ECO:0000313" key="10">
    <source>
        <dbReference type="Proteomes" id="UP000823771"/>
    </source>
</evidence>
<evidence type="ECO:0000256" key="2">
    <source>
        <dbReference type="ARBA" id="ARBA00006285"/>
    </source>
</evidence>
<dbReference type="PRINTS" id="PR00738">
    <property type="entry name" value="GLHYDRLASE20"/>
</dbReference>
<dbReference type="Pfam" id="PF00728">
    <property type="entry name" value="Glyco_hydro_20"/>
    <property type="match status" value="1"/>
</dbReference>